<reference evidence="1 2" key="1">
    <citation type="submission" date="2013-07" db="EMBL/GenBank/DDBJ databases">
        <title>Comparative Genomic and Metabolomic Analysis of Twelve Strains of Pseudoalteromonas luteoviolacea.</title>
        <authorList>
            <person name="Vynne N.G."/>
            <person name="Mansson M."/>
            <person name="Gram L."/>
        </authorList>
    </citation>
    <scope>NUCLEOTIDE SEQUENCE [LARGE SCALE GENOMIC DNA]</scope>
    <source>
        <strain evidence="1 2">NCIMB 1942</strain>
    </source>
</reference>
<proteinExistence type="predicted"/>
<evidence type="ECO:0000313" key="1">
    <source>
        <dbReference type="EMBL" id="KZN47395.1"/>
    </source>
</evidence>
<dbReference type="RefSeq" id="WP_063377016.1">
    <property type="nucleotide sequence ID" value="NZ_AUXT01000154.1"/>
</dbReference>
<gene>
    <name evidence="1" type="ORF">N482_09555</name>
</gene>
<dbReference type="Proteomes" id="UP000076587">
    <property type="component" value="Unassembled WGS sequence"/>
</dbReference>
<dbReference type="AlphaFoldDB" id="A0A167C9B5"/>
<dbReference type="EMBL" id="AUXT01000154">
    <property type="protein sequence ID" value="KZN47395.1"/>
    <property type="molecule type" value="Genomic_DNA"/>
</dbReference>
<name>A0A167C9B5_9GAMM</name>
<evidence type="ECO:0000313" key="2">
    <source>
        <dbReference type="Proteomes" id="UP000076587"/>
    </source>
</evidence>
<protein>
    <submittedName>
        <fullName evidence="1">Uncharacterized protein</fullName>
    </submittedName>
</protein>
<dbReference type="PATRIC" id="fig|1365253.3.peg.2331"/>
<comment type="caution">
    <text evidence="1">The sequence shown here is derived from an EMBL/GenBank/DDBJ whole genome shotgun (WGS) entry which is preliminary data.</text>
</comment>
<dbReference type="OrthoDB" id="6308891at2"/>
<organism evidence="1 2">
    <name type="scientific">Pseudoalteromonas luteoviolacea NCIMB 1942</name>
    <dbReference type="NCBI Taxonomy" id="1365253"/>
    <lineage>
        <taxon>Bacteria</taxon>
        <taxon>Pseudomonadati</taxon>
        <taxon>Pseudomonadota</taxon>
        <taxon>Gammaproteobacteria</taxon>
        <taxon>Alteromonadales</taxon>
        <taxon>Pseudoalteromonadaceae</taxon>
        <taxon>Pseudoalteromonas</taxon>
    </lineage>
</organism>
<sequence length="84" mass="9525">MLPIAGGGVSTQAFQFYTMLGKGNGWKLALYQNKRLAVHILSTFNAYEERSLYEFQAKDIPIFITDLRYIAIAMIDMSMQADLL</sequence>
<accession>A0A167C9B5</accession>